<feature type="transmembrane region" description="Helical" evidence="2">
    <location>
        <begin position="101"/>
        <end position="124"/>
    </location>
</feature>
<reference evidence="3 4" key="2">
    <citation type="journal article" date="2012" name="PLoS Pathog.">
        <title>Diverse lifestyles and strategies of plant pathogenesis encoded in the genomes of eighteen Dothideomycetes fungi.</title>
        <authorList>
            <person name="Ohm R.A."/>
            <person name="Feau N."/>
            <person name="Henrissat B."/>
            <person name="Schoch C.L."/>
            <person name="Horwitz B.A."/>
            <person name="Barry K.W."/>
            <person name="Condon B.J."/>
            <person name="Copeland A.C."/>
            <person name="Dhillon B."/>
            <person name="Glaser F."/>
            <person name="Hesse C.N."/>
            <person name="Kosti I."/>
            <person name="LaButti K."/>
            <person name="Lindquist E.A."/>
            <person name="Lucas S."/>
            <person name="Salamov A.A."/>
            <person name="Bradshaw R.E."/>
            <person name="Ciuffetti L."/>
            <person name="Hamelin R.C."/>
            <person name="Kema G.H.J."/>
            <person name="Lawrence C."/>
            <person name="Scott J.A."/>
            <person name="Spatafora J.W."/>
            <person name="Turgeon B.G."/>
            <person name="de Wit P.J.G.M."/>
            <person name="Zhong S."/>
            <person name="Goodwin S.B."/>
            <person name="Grigoriev I.V."/>
        </authorList>
    </citation>
    <scope>NUCLEOTIDE SEQUENCE [LARGE SCALE GENOMIC DNA]</scope>
    <source>
        <strain evidence="4">NZE10 / CBS 128990</strain>
    </source>
</reference>
<feature type="transmembrane region" description="Helical" evidence="2">
    <location>
        <begin position="20"/>
        <end position="44"/>
    </location>
</feature>
<evidence type="ECO:0000256" key="1">
    <source>
        <dbReference type="SAM" id="MobiDB-lite"/>
    </source>
</evidence>
<organism evidence="3 4">
    <name type="scientific">Dothistroma septosporum (strain NZE10 / CBS 128990)</name>
    <name type="common">Red band needle blight fungus</name>
    <name type="synonym">Mycosphaerella pini</name>
    <dbReference type="NCBI Taxonomy" id="675120"/>
    <lineage>
        <taxon>Eukaryota</taxon>
        <taxon>Fungi</taxon>
        <taxon>Dikarya</taxon>
        <taxon>Ascomycota</taxon>
        <taxon>Pezizomycotina</taxon>
        <taxon>Dothideomycetes</taxon>
        <taxon>Dothideomycetidae</taxon>
        <taxon>Mycosphaerellales</taxon>
        <taxon>Mycosphaerellaceae</taxon>
        <taxon>Dothistroma</taxon>
    </lineage>
</organism>
<dbReference type="Proteomes" id="UP000016933">
    <property type="component" value="Unassembled WGS sequence"/>
</dbReference>
<evidence type="ECO:0000256" key="2">
    <source>
        <dbReference type="SAM" id="Phobius"/>
    </source>
</evidence>
<keyword evidence="2" id="KW-0472">Membrane</keyword>
<dbReference type="OMA" id="WMILGGY"/>
<reference evidence="4" key="1">
    <citation type="journal article" date="2012" name="PLoS Genet.">
        <title>The genomes of the fungal plant pathogens Cladosporium fulvum and Dothistroma septosporum reveal adaptation to different hosts and lifestyles but also signatures of common ancestry.</title>
        <authorList>
            <person name="de Wit P.J.G.M."/>
            <person name="van der Burgt A."/>
            <person name="Oekmen B."/>
            <person name="Stergiopoulos I."/>
            <person name="Abd-Elsalam K.A."/>
            <person name="Aerts A.L."/>
            <person name="Bahkali A.H."/>
            <person name="Beenen H.G."/>
            <person name="Chettri P."/>
            <person name="Cox M.P."/>
            <person name="Datema E."/>
            <person name="de Vries R.P."/>
            <person name="Dhillon B."/>
            <person name="Ganley A.R."/>
            <person name="Griffiths S.A."/>
            <person name="Guo Y."/>
            <person name="Hamelin R.C."/>
            <person name="Henrissat B."/>
            <person name="Kabir M.S."/>
            <person name="Jashni M.K."/>
            <person name="Kema G."/>
            <person name="Klaubauf S."/>
            <person name="Lapidus A."/>
            <person name="Levasseur A."/>
            <person name="Lindquist E."/>
            <person name="Mehrabi R."/>
            <person name="Ohm R.A."/>
            <person name="Owen T.J."/>
            <person name="Salamov A."/>
            <person name="Schwelm A."/>
            <person name="Schijlen E."/>
            <person name="Sun H."/>
            <person name="van den Burg H.A."/>
            <person name="van Ham R.C.H.J."/>
            <person name="Zhang S."/>
            <person name="Goodwin S.B."/>
            <person name="Grigoriev I.V."/>
            <person name="Collemare J."/>
            <person name="Bradshaw R.E."/>
        </authorList>
    </citation>
    <scope>NUCLEOTIDE SEQUENCE [LARGE SCALE GENOMIC DNA]</scope>
    <source>
        <strain evidence="4">NZE10 / CBS 128990</strain>
    </source>
</reference>
<dbReference type="AlphaFoldDB" id="N1PX86"/>
<accession>N1PX86</accession>
<feature type="compositionally biased region" description="Low complexity" evidence="1">
    <location>
        <begin position="274"/>
        <end position="288"/>
    </location>
</feature>
<proteinExistence type="predicted"/>
<keyword evidence="2" id="KW-1133">Transmembrane helix</keyword>
<feature type="region of interest" description="Disordered" evidence="1">
    <location>
        <begin position="244"/>
        <end position="318"/>
    </location>
</feature>
<name>N1PX86_DOTSN</name>
<evidence type="ECO:0000313" key="3">
    <source>
        <dbReference type="EMBL" id="EME47588.1"/>
    </source>
</evidence>
<dbReference type="EMBL" id="KB446536">
    <property type="protein sequence ID" value="EME47588.1"/>
    <property type="molecule type" value="Genomic_DNA"/>
</dbReference>
<protein>
    <submittedName>
        <fullName evidence="3">Uncharacterized protein</fullName>
    </submittedName>
</protein>
<feature type="transmembrane region" description="Helical" evidence="2">
    <location>
        <begin position="64"/>
        <end position="89"/>
    </location>
</feature>
<keyword evidence="2" id="KW-0812">Transmembrane</keyword>
<keyword evidence="4" id="KW-1185">Reference proteome</keyword>
<sequence>MRPRAQSYSNIDGSRAAVKWYWTVLAVGSAFMILGGFLILPATFEKQPTHTDGNHPGSNSDIRVTPAVLGIIAIALITAAFSFTGLLCFAVGNPLFQRDLIFLPCLASCVLGLMTVVYDFLIFSRYEFKVSALLTTIAAAVSSIVYSLLLIFSLRQSGKTRTRTAPASASAQLSIPMIGIGNPQHRDSEATLWQEPTYYENYNRNMFPTAHVPREPPPSGYDPNSITEDEMQRQQMLMLLLNREQPSTPDPSQSTYRVDWQGQDDEDAPRREYYAPSSAHPSSAYPSPGITRRVTNELQPWDGVMRGVTDRMPRPTRV</sequence>
<dbReference type="HOGENOM" id="CLU_067905_0_0_1"/>
<dbReference type="STRING" id="675120.N1PX86"/>
<feature type="compositionally biased region" description="Polar residues" evidence="1">
    <location>
        <begin position="244"/>
        <end position="256"/>
    </location>
</feature>
<feature type="transmembrane region" description="Helical" evidence="2">
    <location>
        <begin position="130"/>
        <end position="154"/>
    </location>
</feature>
<evidence type="ECO:0000313" key="4">
    <source>
        <dbReference type="Proteomes" id="UP000016933"/>
    </source>
</evidence>
<dbReference type="OrthoDB" id="3254104at2759"/>
<feature type="compositionally biased region" description="Basic and acidic residues" evidence="1">
    <location>
        <begin position="308"/>
        <end position="318"/>
    </location>
</feature>
<dbReference type="eggNOG" id="ENOG502SQ3Y">
    <property type="taxonomic scope" value="Eukaryota"/>
</dbReference>
<gene>
    <name evidence="3" type="ORF">DOTSEDRAFT_69509</name>
</gene>